<gene>
    <name evidence="2" type="ORF">MPL3356_120070</name>
</gene>
<dbReference type="Proteomes" id="UP000045285">
    <property type="component" value="Unassembled WGS sequence"/>
</dbReference>
<keyword evidence="2" id="KW-0378">Hydrolase</keyword>
<proteinExistence type="predicted"/>
<evidence type="ECO:0000313" key="2">
    <source>
        <dbReference type="EMBL" id="CDX12606.1"/>
    </source>
</evidence>
<dbReference type="SUPFAM" id="SSF54001">
    <property type="entry name" value="Cysteine proteinases"/>
    <property type="match status" value="1"/>
</dbReference>
<dbReference type="EMBL" id="CCMZ01000004">
    <property type="protein sequence ID" value="CDX12606.1"/>
    <property type="molecule type" value="Genomic_DNA"/>
</dbReference>
<dbReference type="GO" id="GO:0006508">
    <property type="term" value="P:proteolysis"/>
    <property type="evidence" value="ECO:0007669"/>
    <property type="project" value="UniProtKB-KW"/>
</dbReference>
<dbReference type="Gene3D" id="3.90.70.10">
    <property type="entry name" value="Cysteine proteinases"/>
    <property type="match status" value="1"/>
</dbReference>
<accession>A0A090DG81</accession>
<sequence>MSRPSLTHDLRSMFGDVRDQGVRPTCLAFAVSDCHAAVRDGWTPLSAEFVFYHAQRRAGLPPSEGSSLLHTLEAIRDDGQPPETSWPYLGDLPADLNHWGPPAVATKYFRNFDRSPGSFDEILANLMRGSPTVMVLYIGEAFYSPDGQGVVVSYPGEKDVIRHAVIAVGAGTIGGRRALLLRNSWGRLWGLDGHAWVTEDYIIQRLRRIAVLKEEVGVSAHQNAA</sequence>
<protein>
    <submittedName>
        <fullName evidence="2">Putative protease</fullName>
    </submittedName>
</protein>
<keyword evidence="2" id="KW-0645">Protease</keyword>
<name>A0A090DG81_MESPL</name>
<keyword evidence="3" id="KW-1185">Reference proteome</keyword>
<dbReference type="InterPro" id="IPR000668">
    <property type="entry name" value="Peptidase_C1A_C"/>
</dbReference>
<evidence type="ECO:0000313" key="3">
    <source>
        <dbReference type="Proteomes" id="UP000045285"/>
    </source>
</evidence>
<reference evidence="3" key="1">
    <citation type="submission" date="2014-08" db="EMBL/GenBank/DDBJ databases">
        <authorList>
            <person name="Moulin L."/>
        </authorList>
    </citation>
    <scope>NUCLEOTIDE SEQUENCE [LARGE SCALE GENOMIC DNA]</scope>
</reference>
<dbReference type="Pfam" id="PF00112">
    <property type="entry name" value="Peptidase_C1"/>
    <property type="match status" value="1"/>
</dbReference>
<organism evidence="2 3">
    <name type="scientific">Mesorhizobium plurifarium</name>
    <dbReference type="NCBI Taxonomy" id="69974"/>
    <lineage>
        <taxon>Bacteria</taxon>
        <taxon>Pseudomonadati</taxon>
        <taxon>Pseudomonadota</taxon>
        <taxon>Alphaproteobacteria</taxon>
        <taxon>Hyphomicrobiales</taxon>
        <taxon>Phyllobacteriaceae</taxon>
        <taxon>Mesorhizobium</taxon>
    </lineage>
</organism>
<dbReference type="SMART" id="SM00645">
    <property type="entry name" value="Pept_C1"/>
    <property type="match status" value="1"/>
</dbReference>
<feature type="domain" description="Peptidase C1A papain C-terminal" evidence="1">
    <location>
        <begin position="4"/>
        <end position="203"/>
    </location>
</feature>
<dbReference type="CDD" id="cd02619">
    <property type="entry name" value="Peptidase_C1"/>
    <property type="match status" value="1"/>
</dbReference>
<dbReference type="AlphaFoldDB" id="A0A090DG81"/>
<dbReference type="GO" id="GO:0008234">
    <property type="term" value="F:cysteine-type peptidase activity"/>
    <property type="evidence" value="ECO:0007669"/>
    <property type="project" value="InterPro"/>
</dbReference>
<evidence type="ECO:0000259" key="1">
    <source>
        <dbReference type="SMART" id="SM00645"/>
    </source>
</evidence>
<dbReference type="InterPro" id="IPR038765">
    <property type="entry name" value="Papain-like_cys_pep_sf"/>
</dbReference>